<dbReference type="InterPro" id="IPR045242">
    <property type="entry name" value="Syntaxin"/>
</dbReference>
<dbReference type="InterPro" id="IPR010989">
    <property type="entry name" value="SNARE"/>
</dbReference>
<keyword evidence="6" id="KW-1185">Reference proteome</keyword>
<dbReference type="PANTHER" id="PTHR19957">
    <property type="entry name" value="SYNTAXIN"/>
    <property type="match status" value="1"/>
</dbReference>
<evidence type="ECO:0000256" key="1">
    <source>
        <dbReference type="ARBA" id="ARBA00009063"/>
    </source>
</evidence>
<dbReference type="GO" id="GO:0048278">
    <property type="term" value="P:vesicle docking"/>
    <property type="evidence" value="ECO:0007669"/>
    <property type="project" value="TreeGrafter"/>
</dbReference>
<dbReference type="Gene3D" id="1.20.5.110">
    <property type="match status" value="1"/>
</dbReference>
<keyword evidence="3" id="KW-0472">Membrane</keyword>
<feature type="coiled-coil region" evidence="2">
    <location>
        <begin position="141"/>
        <end position="168"/>
    </location>
</feature>
<dbReference type="Proteomes" id="UP000790347">
    <property type="component" value="Unassembled WGS sequence"/>
</dbReference>
<dbReference type="PANTHER" id="PTHR19957:SF139">
    <property type="entry name" value="SYNTAXIN-17"/>
    <property type="match status" value="1"/>
</dbReference>
<comment type="caution">
    <text evidence="5">The sequence shown here is derived from an EMBL/GenBank/DDBJ whole genome shotgun (WGS) entry which is preliminary data.</text>
</comment>
<keyword evidence="3" id="KW-1133">Transmembrane helix</keyword>
<dbReference type="GO" id="GO:0006887">
    <property type="term" value="P:exocytosis"/>
    <property type="evidence" value="ECO:0007669"/>
    <property type="project" value="TreeGrafter"/>
</dbReference>
<dbReference type="GO" id="GO:0000421">
    <property type="term" value="C:autophagosome membrane"/>
    <property type="evidence" value="ECO:0007669"/>
    <property type="project" value="TreeGrafter"/>
</dbReference>
<dbReference type="GO" id="GO:0005484">
    <property type="term" value="F:SNAP receptor activity"/>
    <property type="evidence" value="ECO:0007669"/>
    <property type="project" value="TreeGrafter"/>
</dbReference>
<evidence type="ECO:0000313" key="5">
    <source>
        <dbReference type="EMBL" id="KAH9526381.1"/>
    </source>
</evidence>
<gene>
    <name evidence="5" type="primary">STX17</name>
    <name evidence="5" type="ORF">DERF_000479</name>
</gene>
<dbReference type="EMBL" id="ASGP02000001">
    <property type="protein sequence ID" value="KAH9526381.1"/>
    <property type="molecule type" value="Genomic_DNA"/>
</dbReference>
<protein>
    <submittedName>
        <fullName evidence="5">Syntaxin 17</fullName>
    </submittedName>
</protein>
<dbReference type="GO" id="GO:0012505">
    <property type="term" value="C:endomembrane system"/>
    <property type="evidence" value="ECO:0007669"/>
    <property type="project" value="TreeGrafter"/>
</dbReference>
<comment type="similarity">
    <text evidence="1">Belongs to the syntaxin family.</text>
</comment>
<evidence type="ECO:0000313" key="6">
    <source>
        <dbReference type="Proteomes" id="UP000790347"/>
    </source>
</evidence>
<evidence type="ECO:0000256" key="2">
    <source>
        <dbReference type="SAM" id="Coils"/>
    </source>
</evidence>
<feature type="domain" description="T-SNARE coiled-coil homology" evidence="4">
    <location>
        <begin position="148"/>
        <end position="210"/>
    </location>
</feature>
<dbReference type="GO" id="GO:0031201">
    <property type="term" value="C:SNARE complex"/>
    <property type="evidence" value="ECO:0007669"/>
    <property type="project" value="TreeGrafter"/>
</dbReference>
<organism evidence="5 6">
    <name type="scientific">Dermatophagoides farinae</name>
    <name type="common">American house dust mite</name>
    <dbReference type="NCBI Taxonomy" id="6954"/>
    <lineage>
        <taxon>Eukaryota</taxon>
        <taxon>Metazoa</taxon>
        <taxon>Ecdysozoa</taxon>
        <taxon>Arthropoda</taxon>
        <taxon>Chelicerata</taxon>
        <taxon>Arachnida</taxon>
        <taxon>Acari</taxon>
        <taxon>Acariformes</taxon>
        <taxon>Sarcoptiformes</taxon>
        <taxon>Astigmata</taxon>
        <taxon>Psoroptidia</taxon>
        <taxon>Analgoidea</taxon>
        <taxon>Pyroglyphidae</taxon>
        <taxon>Dermatophagoidinae</taxon>
        <taxon>Dermatophagoides</taxon>
    </lineage>
</organism>
<evidence type="ECO:0000256" key="3">
    <source>
        <dbReference type="SAM" id="Phobius"/>
    </source>
</evidence>
<keyword evidence="2" id="KW-0175">Coiled coil</keyword>
<dbReference type="InterPro" id="IPR059001">
    <property type="entry name" value="STX17_N"/>
</dbReference>
<feature type="transmembrane region" description="Helical" evidence="3">
    <location>
        <begin position="215"/>
        <end position="237"/>
    </location>
</feature>
<dbReference type="AlphaFoldDB" id="A0A922I7G3"/>
<dbReference type="GO" id="GO:0000149">
    <property type="term" value="F:SNARE binding"/>
    <property type="evidence" value="ECO:0007669"/>
    <property type="project" value="TreeGrafter"/>
</dbReference>
<keyword evidence="3" id="KW-0812">Transmembrane</keyword>
<dbReference type="SUPFAM" id="SSF47661">
    <property type="entry name" value="t-snare proteins"/>
    <property type="match status" value="1"/>
</dbReference>
<accession>A0A922I7G3</accession>
<sequence>MMNVQQKRKILLYKDSIDKIITNGIQPNLVKLEKSAKIIRSNPAKKLLTKECMSSHLITQQLRNNLNELEKCYKLLNELTTDNEYDHKVQSIRKEVFQSITSFSKISDHIIQDNRCSIVNDDDDESINTQSQQQQQQIQQTNQVEENIRKASRTLRDVQALNQDLEDLHDMMSKFGTIVHEQQTPVDHIEQNIENTTENVREGTKSLAIAASSSVVPIACAAVGATIFGPIGALISFKLSTGIASAIGGSVASYSLASYVKKRNRRHAELELLSITDGTTNRTIDDDDDEQQ</sequence>
<dbReference type="InterPro" id="IPR000727">
    <property type="entry name" value="T_SNARE_dom"/>
</dbReference>
<dbReference type="SMART" id="SM00397">
    <property type="entry name" value="t_SNARE"/>
    <property type="match status" value="1"/>
</dbReference>
<dbReference type="GO" id="GO:0005886">
    <property type="term" value="C:plasma membrane"/>
    <property type="evidence" value="ECO:0007669"/>
    <property type="project" value="TreeGrafter"/>
</dbReference>
<dbReference type="PROSITE" id="PS50192">
    <property type="entry name" value="T_SNARE"/>
    <property type="match status" value="1"/>
</dbReference>
<reference evidence="5" key="2">
    <citation type="journal article" date="2022" name="Res Sq">
        <title>Comparative Genomics Reveals Insights into the Divergent Evolution of Astigmatic Mites and Household Pest Adaptations.</title>
        <authorList>
            <person name="Xiong Q."/>
            <person name="Wan A.T.-Y."/>
            <person name="Liu X.-Y."/>
            <person name="Fung C.S.-H."/>
            <person name="Xiao X."/>
            <person name="Malainual N."/>
            <person name="Hou J."/>
            <person name="Wang L."/>
            <person name="Wang M."/>
            <person name="Yang K."/>
            <person name="Cui Y."/>
            <person name="Leung E."/>
            <person name="Nong W."/>
            <person name="Shin S.-K."/>
            <person name="Au S."/>
            <person name="Jeong K.Y."/>
            <person name="Chew F.T."/>
            <person name="Hui J."/>
            <person name="Leung T.F."/>
            <person name="Tungtrongchitr A."/>
            <person name="Zhong N."/>
            <person name="Liu Z."/>
            <person name="Tsui S."/>
        </authorList>
    </citation>
    <scope>NUCLEOTIDE SEQUENCE</scope>
    <source>
        <strain evidence="5">Derf</strain>
        <tissue evidence="5">Whole organism</tissue>
    </source>
</reference>
<dbReference type="Pfam" id="PF26585">
    <property type="entry name" value="STX17_N"/>
    <property type="match status" value="1"/>
</dbReference>
<proteinExistence type="inferred from homology"/>
<dbReference type="GO" id="GO:0006906">
    <property type="term" value="P:vesicle fusion"/>
    <property type="evidence" value="ECO:0007669"/>
    <property type="project" value="TreeGrafter"/>
</dbReference>
<name>A0A922I7G3_DERFA</name>
<feature type="transmembrane region" description="Helical" evidence="3">
    <location>
        <begin position="243"/>
        <end position="260"/>
    </location>
</feature>
<evidence type="ECO:0000259" key="4">
    <source>
        <dbReference type="PROSITE" id="PS50192"/>
    </source>
</evidence>
<dbReference type="GO" id="GO:0006886">
    <property type="term" value="P:intracellular protein transport"/>
    <property type="evidence" value="ECO:0007669"/>
    <property type="project" value="TreeGrafter"/>
</dbReference>
<reference evidence="5" key="1">
    <citation type="submission" date="2013-05" db="EMBL/GenBank/DDBJ databases">
        <authorList>
            <person name="Yim A.K.Y."/>
            <person name="Chan T.F."/>
            <person name="Ji K.M."/>
            <person name="Liu X.Y."/>
            <person name="Zhou J.W."/>
            <person name="Li R.Q."/>
            <person name="Yang K.Y."/>
            <person name="Li J."/>
            <person name="Li M."/>
            <person name="Law P.T.W."/>
            <person name="Wu Y.L."/>
            <person name="Cai Z.L."/>
            <person name="Qin H."/>
            <person name="Bao Y."/>
            <person name="Leung R.K.K."/>
            <person name="Ng P.K.S."/>
            <person name="Zou J."/>
            <person name="Zhong X.J."/>
            <person name="Ran P.X."/>
            <person name="Zhong N.S."/>
            <person name="Liu Z.G."/>
            <person name="Tsui S.K.W."/>
        </authorList>
    </citation>
    <scope>NUCLEOTIDE SEQUENCE</scope>
    <source>
        <strain evidence="5">Derf</strain>
        <tissue evidence="5">Whole organism</tissue>
    </source>
</reference>